<dbReference type="EMBL" id="MUJZ01011341">
    <property type="protein sequence ID" value="OTF81876.1"/>
    <property type="molecule type" value="Genomic_DNA"/>
</dbReference>
<dbReference type="SUPFAM" id="SSF54928">
    <property type="entry name" value="RNA-binding domain, RBD"/>
    <property type="match status" value="2"/>
</dbReference>
<dbReference type="InterPro" id="IPR035979">
    <property type="entry name" value="RBD_domain_sf"/>
</dbReference>
<feature type="region of interest" description="Disordered" evidence="3">
    <location>
        <begin position="259"/>
        <end position="298"/>
    </location>
</feature>
<evidence type="ECO:0000313" key="5">
    <source>
        <dbReference type="EMBL" id="OTF81876.1"/>
    </source>
</evidence>
<feature type="compositionally biased region" description="Low complexity" evidence="3">
    <location>
        <begin position="281"/>
        <end position="298"/>
    </location>
</feature>
<dbReference type="Proteomes" id="UP000194236">
    <property type="component" value="Unassembled WGS sequence"/>
</dbReference>
<dbReference type="AlphaFoldDB" id="A0A1Y3BQK0"/>
<evidence type="ECO:0000256" key="1">
    <source>
        <dbReference type="ARBA" id="ARBA00022884"/>
    </source>
</evidence>
<proteinExistence type="predicted"/>
<keyword evidence="5" id="KW-0687">Ribonucleoprotein</keyword>
<feature type="domain" description="RRM" evidence="4">
    <location>
        <begin position="62"/>
        <end position="132"/>
    </location>
</feature>
<comment type="caution">
    <text evidence="5">The sequence shown here is derived from an EMBL/GenBank/DDBJ whole genome shotgun (WGS) entry which is preliminary data.</text>
</comment>
<dbReference type="PANTHER" id="PTHR21245">
    <property type="entry name" value="HETEROGENEOUS NUCLEAR RIBONUCLEOPROTEIN"/>
    <property type="match status" value="1"/>
</dbReference>
<dbReference type="InterPro" id="IPR012677">
    <property type="entry name" value="Nucleotide-bd_a/b_plait_sf"/>
</dbReference>
<dbReference type="FunFam" id="3.30.70.330:FF:000213">
    <property type="entry name" value="Uncharacterized protein, isoform R"/>
    <property type="match status" value="1"/>
</dbReference>
<feature type="non-terminal residue" evidence="5">
    <location>
        <position position="1"/>
    </location>
</feature>
<protein>
    <submittedName>
        <fullName evidence="5">Heterogeneous nuclear ribonucleoprotein Q-like protein</fullName>
    </submittedName>
</protein>
<keyword evidence="1 2" id="KW-0694">RNA-binding</keyword>
<evidence type="ECO:0000256" key="3">
    <source>
        <dbReference type="SAM" id="MobiDB-lite"/>
    </source>
</evidence>
<evidence type="ECO:0000256" key="2">
    <source>
        <dbReference type="PROSITE-ProRule" id="PRU00176"/>
    </source>
</evidence>
<dbReference type="InterPro" id="IPR000504">
    <property type="entry name" value="RRM_dom"/>
</dbReference>
<name>A0A1Y3BQK0_EURMA</name>
<dbReference type="SMART" id="SM00360">
    <property type="entry name" value="RRM"/>
    <property type="match status" value="1"/>
</dbReference>
<dbReference type="GO" id="GO:0003723">
    <property type="term" value="F:RNA binding"/>
    <property type="evidence" value="ECO:0007669"/>
    <property type="project" value="UniProtKB-UniRule"/>
</dbReference>
<feature type="compositionally biased region" description="Low complexity" evidence="3">
    <location>
        <begin position="259"/>
        <end position="274"/>
    </location>
</feature>
<dbReference type="CDD" id="cd12251">
    <property type="entry name" value="RRM3_hnRNPR_like"/>
    <property type="match status" value="1"/>
</dbReference>
<sequence>SLPDDRKKNRGFCFLEFDSHKNASAAKRKLTTTGMKIFKSDILVDWADPQEEPDEETMSKVKVLYVRNLTSDVSENELKELFEEYGPVERVKKIKDYAFVHFEDRQQALNAMNNLNGKEFGGSSIEISLAKPPSDRKKKEEVLRNHPNAWNPLMFYDPSDWWYGASNRAGPHHQFNFPCSNVPPNAAAVAATQWNAYGLTNGGQMPPTMPPYCPTNANGPQNNNRRNTNGTAGPNGQAAAAAAAAAAMMNAAATGTVLASSNNGNGHSMSNPSNRKWRGKSNQNNTTLINSNNINKRQ</sequence>
<dbReference type="PROSITE" id="PS50102">
    <property type="entry name" value="RRM"/>
    <property type="match status" value="1"/>
</dbReference>
<dbReference type="Pfam" id="PF00076">
    <property type="entry name" value="RRM_1"/>
    <property type="match status" value="2"/>
</dbReference>
<keyword evidence="6" id="KW-1185">Reference proteome</keyword>
<organism evidence="5 6">
    <name type="scientific">Euroglyphus maynei</name>
    <name type="common">Mayne's house dust mite</name>
    <dbReference type="NCBI Taxonomy" id="6958"/>
    <lineage>
        <taxon>Eukaryota</taxon>
        <taxon>Metazoa</taxon>
        <taxon>Ecdysozoa</taxon>
        <taxon>Arthropoda</taxon>
        <taxon>Chelicerata</taxon>
        <taxon>Arachnida</taxon>
        <taxon>Acari</taxon>
        <taxon>Acariformes</taxon>
        <taxon>Sarcoptiformes</taxon>
        <taxon>Astigmata</taxon>
        <taxon>Psoroptidia</taxon>
        <taxon>Analgoidea</taxon>
        <taxon>Pyroglyphidae</taxon>
        <taxon>Pyroglyphinae</taxon>
        <taxon>Euroglyphus</taxon>
    </lineage>
</organism>
<reference evidence="5 6" key="1">
    <citation type="submission" date="2017-03" db="EMBL/GenBank/DDBJ databases">
        <title>Genome Survey of Euroglyphus maynei.</title>
        <authorList>
            <person name="Arlian L.G."/>
            <person name="Morgan M.S."/>
            <person name="Rider S.D."/>
        </authorList>
    </citation>
    <scope>NUCLEOTIDE SEQUENCE [LARGE SCALE GENOMIC DNA]</scope>
    <source>
        <strain evidence="5">Arlian Lab</strain>
        <tissue evidence="5">Whole body</tissue>
    </source>
</reference>
<accession>A0A1Y3BQK0</accession>
<evidence type="ECO:0000313" key="6">
    <source>
        <dbReference type="Proteomes" id="UP000194236"/>
    </source>
</evidence>
<gene>
    <name evidence="5" type="ORF">BLA29_005080</name>
</gene>
<dbReference type="GO" id="GO:1990904">
    <property type="term" value="C:ribonucleoprotein complex"/>
    <property type="evidence" value="ECO:0007669"/>
    <property type="project" value="UniProtKB-KW"/>
</dbReference>
<evidence type="ECO:0000259" key="4">
    <source>
        <dbReference type="PROSITE" id="PS50102"/>
    </source>
</evidence>
<dbReference type="OrthoDB" id="3800936at2759"/>
<dbReference type="Gene3D" id="3.30.70.330">
    <property type="match status" value="2"/>
</dbReference>
<feature type="region of interest" description="Disordered" evidence="3">
    <location>
        <begin position="216"/>
        <end position="236"/>
    </location>
</feature>